<reference evidence="1 2" key="1">
    <citation type="submission" date="2015-04" db="EMBL/GenBank/DDBJ databases">
        <title>Draft Genome Sequences of Eight Spore-Forming Food Isolates of Bacillus cereus Genome sequencing.</title>
        <authorList>
            <person name="Krawcyk A.O."/>
            <person name="de Jong A."/>
            <person name="Eijlander R.T."/>
            <person name="Berendsen E.M."/>
            <person name="Holsappel S."/>
            <person name="Wells-Bennik M."/>
            <person name="Kuipers O.P."/>
        </authorList>
    </citation>
    <scope>NUCLEOTIDE SEQUENCE [LARGE SCALE GENOMIC DNA]</scope>
    <source>
        <strain evidence="1 2">B4077</strain>
    </source>
</reference>
<sequence length="37" mass="4258">MLILAFSKNKTAHRALNLRSTTYNLTPQNKQMKTLPL</sequence>
<organism evidence="1 2">
    <name type="scientific">Bacillus cereus</name>
    <dbReference type="NCBI Taxonomy" id="1396"/>
    <lineage>
        <taxon>Bacteria</taxon>
        <taxon>Bacillati</taxon>
        <taxon>Bacillota</taxon>
        <taxon>Bacilli</taxon>
        <taxon>Bacillales</taxon>
        <taxon>Bacillaceae</taxon>
        <taxon>Bacillus</taxon>
        <taxon>Bacillus cereus group</taxon>
    </lineage>
</organism>
<dbReference type="Proteomes" id="UP000035214">
    <property type="component" value="Unassembled WGS sequence"/>
</dbReference>
<protein>
    <submittedName>
        <fullName evidence="1">Uncharacterized protein</fullName>
    </submittedName>
</protein>
<proteinExistence type="predicted"/>
<evidence type="ECO:0000313" key="2">
    <source>
        <dbReference type="Proteomes" id="UP000035214"/>
    </source>
</evidence>
<name>A0A0G8EPI8_BACCE</name>
<dbReference type="EMBL" id="LCYI01000044">
    <property type="protein sequence ID" value="KLA26189.1"/>
    <property type="molecule type" value="Genomic_DNA"/>
</dbReference>
<gene>
    <name evidence="1" type="ORF">B4077_6079</name>
</gene>
<accession>A0A0G8EPI8</accession>
<comment type="caution">
    <text evidence="1">The sequence shown here is derived from an EMBL/GenBank/DDBJ whole genome shotgun (WGS) entry which is preliminary data.</text>
</comment>
<dbReference type="AlphaFoldDB" id="A0A0G8EPI8"/>
<evidence type="ECO:0000313" key="1">
    <source>
        <dbReference type="EMBL" id="KLA26189.1"/>
    </source>
</evidence>